<dbReference type="EMBL" id="CAJPVJ010007981">
    <property type="protein sequence ID" value="CAG2171626.1"/>
    <property type="molecule type" value="Genomic_DNA"/>
</dbReference>
<dbReference type="EMBL" id="OC922806">
    <property type="protein sequence ID" value="CAD7654439.1"/>
    <property type="molecule type" value="Genomic_DNA"/>
</dbReference>
<name>A0A7R9QRV1_9ACAR</name>
<keyword evidence="1" id="KW-1133">Transmembrane helix</keyword>
<reference evidence="2" key="1">
    <citation type="submission" date="2020-11" db="EMBL/GenBank/DDBJ databases">
        <authorList>
            <person name="Tran Van P."/>
        </authorList>
    </citation>
    <scope>NUCLEOTIDE SEQUENCE</scope>
</reference>
<sequence length="109" mass="12753">MTDLIITDNLHRGLSLHVKVIRLLLHKNWLIRSHHKLSFLLLFVIPICFAILLLLLSGGERDRNNINNSDYLDIVYCPNNSYTNTLMEKVGDYLATKYRHRYCDLRLGV</sequence>
<gene>
    <name evidence="2" type="ORF">ONB1V03_LOCUS11086</name>
</gene>
<evidence type="ECO:0000256" key="1">
    <source>
        <dbReference type="SAM" id="Phobius"/>
    </source>
</evidence>
<evidence type="ECO:0000313" key="2">
    <source>
        <dbReference type="EMBL" id="CAD7654439.1"/>
    </source>
</evidence>
<keyword evidence="1" id="KW-0812">Transmembrane</keyword>
<feature type="transmembrane region" description="Helical" evidence="1">
    <location>
        <begin position="37"/>
        <end position="56"/>
    </location>
</feature>
<keyword evidence="1" id="KW-0472">Membrane</keyword>
<protein>
    <submittedName>
        <fullName evidence="2">Uncharacterized protein</fullName>
    </submittedName>
</protein>
<organism evidence="2">
    <name type="scientific">Oppiella nova</name>
    <dbReference type="NCBI Taxonomy" id="334625"/>
    <lineage>
        <taxon>Eukaryota</taxon>
        <taxon>Metazoa</taxon>
        <taxon>Ecdysozoa</taxon>
        <taxon>Arthropoda</taxon>
        <taxon>Chelicerata</taxon>
        <taxon>Arachnida</taxon>
        <taxon>Acari</taxon>
        <taxon>Acariformes</taxon>
        <taxon>Sarcoptiformes</taxon>
        <taxon>Oribatida</taxon>
        <taxon>Brachypylina</taxon>
        <taxon>Oppioidea</taxon>
        <taxon>Oppiidae</taxon>
        <taxon>Oppiella</taxon>
    </lineage>
</organism>
<proteinExistence type="predicted"/>
<evidence type="ECO:0000313" key="3">
    <source>
        <dbReference type="Proteomes" id="UP000728032"/>
    </source>
</evidence>
<keyword evidence="3" id="KW-1185">Reference proteome</keyword>
<accession>A0A7R9QRV1</accession>
<dbReference type="Proteomes" id="UP000728032">
    <property type="component" value="Unassembled WGS sequence"/>
</dbReference>
<dbReference type="AlphaFoldDB" id="A0A7R9QRV1"/>